<evidence type="ECO:0000259" key="8">
    <source>
        <dbReference type="Pfam" id="PF01191"/>
    </source>
</evidence>
<dbReference type="InterPro" id="IPR035913">
    <property type="entry name" value="RPB5-like_sf"/>
</dbReference>
<organism evidence="10 11">
    <name type="scientific">Sulfolobus acidocaldarius</name>
    <dbReference type="NCBI Taxonomy" id="2285"/>
    <lineage>
        <taxon>Archaea</taxon>
        <taxon>Thermoproteota</taxon>
        <taxon>Thermoprotei</taxon>
        <taxon>Sulfolobales</taxon>
        <taxon>Sulfolobaceae</taxon>
        <taxon>Sulfolobus</taxon>
    </lineage>
</organism>
<proteinExistence type="inferred from homology"/>
<dbReference type="PANTHER" id="PTHR10535">
    <property type="entry name" value="DNA-DIRECTED RNA POLYMERASES I, II, AND III SUBUNIT RPABC1"/>
    <property type="match status" value="1"/>
</dbReference>
<dbReference type="OrthoDB" id="30537at2157"/>
<comment type="function">
    <text evidence="7">DNA-dependent RNA polymerase (RNAP) catalyzes the transcription of DNA into RNA using the four ribonucleoside triphosphates as substrates.</text>
</comment>
<comment type="similarity">
    <text evidence="6 7">Belongs to the archaeal Rpo5/eukaryotic RPB5 RNA polymerase subunit family.</text>
</comment>
<dbReference type="Pfam" id="PF01191">
    <property type="entry name" value="RNA_pol_Rpb5_C"/>
    <property type="match status" value="1"/>
</dbReference>
<keyword evidence="2 7" id="KW-0963">Cytoplasm</keyword>
<dbReference type="AlphaFoldDB" id="A0A0U3GR61"/>
<keyword evidence="4 7" id="KW-0548">Nucleotidyltransferase</keyword>
<evidence type="ECO:0000256" key="2">
    <source>
        <dbReference type="ARBA" id="ARBA00022490"/>
    </source>
</evidence>
<dbReference type="PROSITE" id="PS01110">
    <property type="entry name" value="RNA_POL_H_23KD"/>
    <property type="match status" value="1"/>
</dbReference>
<keyword evidence="3 7" id="KW-0808">Transferase</keyword>
<keyword evidence="1 7" id="KW-0240">DNA-directed RNA polymerase</keyword>
<evidence type="ECO:0000256" key="5">
    <source>
        <dbReference type="ARBA" id="ARBA00023163"/>
    </source>
</evidence>
<dbReference type="STRING" id="1435377.SUSAZ_03115"/>
<dbReference type="EMBL" id="CP013694">
    <property type="protein sequence ID" value="ALU30544.1"/>
    <property type="molecule type" value="Genomic_DNA"/>
</dbReference>
<dbReference type="InterPro" id="IPR014381">
    <property type="entry name" value="Arch_Rpo5/euc_Rpb5"/>
</dbReference>
<dbReference type="GO" id="GO:0006366">
    <property type="term" value="P:transcription by RNA polymerase II"/>
    <property type="evidence" value="ECO:0007669"/>
    <property type="project" value="TreeGrafter"/>
</dbReference>
<evidence type="ECO:0000256" key="3">
    <source>
        <dbReference type="ARBA" id="ARBA00022679"/>
    </source>
</evidence>
<dbReference type="Proteomes" id="UP000060043">
    <property type="component" value="Chromosome"/>
</dbReference>
<dbReference type="Proteomes" id="UP000065473">
    <property type="component" value="Chromosome"/>
</dbReference>
<dbReference type="Gene3D" id="3.90.940.20">
    <property type="entry name" value="RPB5-like RNA polymerase subunit"/>
    <property type="match status" value="1"/>
</dbReference>
<comment type="subunit">
    <text evidence="7">Part of the RNA polymerase complex.</text>
</comment>
<dbReference type="EC" id="2.7.7.6" evidence="7"/>
<evidence type="ECO:0000256" key="7">
    <source>
        <dbReference type="HAMAP-Rule" id="MF_00025"/>
    </source>
</evidence>
<dbReference type="SUPFAM" id="SSF55287">
    <property type="entry name" value="RPB5-like RNA polymerase subunit"/>
    <property type="match status" value="1"/>
</dbReference>
<dbReference type="GO" id="GO:0042797">
    <property type="term" value="P:tRNA transcription by RNA polymerase III"/>
    <property type="evidence" value="ECO:0007669"/>
    <property type="project" value="TreeGrafter"/>
</dbReference>
<name>A0A0U3GR61_9CREN</name>
<feature type="domain" description="RNA polymerase subunit H/Rpb5 C-terminal" evidence="8">
    <location>
        <begin position="9"/>
        <end position="81"/>
    </location>
</feature>
<evidence type="ECO:0000256" key="4">
    <source>
        <dbReference type="ARBA" id="ARBA00022695"/>
    </source>
</evidence>
<dbReference type="OMA" id="PKIYHDD"/>
<dbReference type="RefSeq" id="WP_011277576.1">
    <property type="nucleotide sequence ID" value="NZ_BHWZ01000001.1"/>
</dbReference>
<dbReference type="GeneID" id="14551209"/>
<dbReference type="EMBL" id="CP013695">
    <property type="protein sequence ID" value="ALU32805.1"/>
    <property type="molecule type" value="Genomic_DNA"/>
</dbReference>
<dbReference type="GO" id="GO:0003899">
    <property type="term" value="F:DNA-directed RNA polymerase activity"/>
    <property type="evidence" value="ECO:0007669"/>
    <property type="project" value="UniProtKB-UniRule"/>
</dbReference>
<dbReference type="InterPro" id="IPR020608">
    <property type="entry name" value="RNA_pol_subH/Rpb5_CS"/>
</dbReference>
<evidence type="ECO:0000313" key="11">
    <source>
        <dbReference type="Proteomes" id="UP000060043"/>
    </source>
</evidence>
<comment type="catalytic activity">
    <reaction evidence="7">
        <text>RNA(n) + a ribonucleoside 5'-triphosphate = RNA(n+1) + diphosphate</text>
        <dbReference type="Rhea" id="RHEA:21248"/>
        <dbReference type="Rhea" id="RHEA-COMP:14527"/>
        <dbReference type="Rhea" id="RHEA-COMP:17342"/>
        <dbReference type="ChEBI" id="CHEBI:33019"/>
        <dbReference type="ChEBI" id="CHEBI:61557"/>
        <dbReference type="ChEBI" id="CHEBI:140395"/>
        <dbReference type="EC" id="2.7.7.6"/>
    </reaction>
</comment>
<keyword evidence="5 7" id="KW-0804">Transcription</keyword>
<evidence type="ECO:0000256" key="6">
    <source>
        <dbReference type="ARBA" id="ARBA00025765"/>
    </source>
</evidence>
<evidence type="ECO:0000313" key="12">
    <source>
        <dbReference type="Proteomes" id="UP000065473"/>
    </source>
</evidence>
<dbReference type="GO" id="GO:0000428">
    <property type="term" value="C:DNA-directed RNA polymerase complex"/>
    <property type="evidence" value="ECO:0007669"/>
    <property type="project" value="UniProtKB-KW"/>
</dbReference>
<accession>A0A0U3GR61</accession>
<dbReference type="NCBIfam" id="NF007129">
    <property type="entry name" value="PRK09570.1"/>
    <property type="match status" value="1"/>
</dbReference>
<evidence type="ECO:0000313" key="10">
    <source>
        <dbReference type="EMBL" id="ALU32805.1"/>
    </source>
</evidence>
<dbReference type="GO" id="GO:0006362">
    <property type="term" value="P:transcription elongation by RNA polymerase I"/>
    <property type="evidence" value="ECO:0007669"/>
    <property type="project" value="TreeGrafter"/>
</dbReference>
<dbReference type="SMR" id="A0A0U3GR61"/>
<gene>
    <name evidence="7" type="primary">rpo5</name>
    <name evidence="7" type="synonym">rpoH</name>
    <name evidence="9" type="ORF">ATY89_02945</name>
    <name evidence="10" type="ORF">ATZ20_05970</name>
</gene>
<evidence type="ECO:0000256" key="1">
    <source>
        <dbReference type="ARBA" id="ARBA00022478"/>
    </source>
</evidence>
<evidence type="ECO:0000313" key="9">
    <source>
        <dbReference type="EMBL" id="ALU30544.1"/>
    </source>
</evidence>
<sequence length="84" mass="9460">MRSSSKKKIDISNHELVPKHEILQLEEAYKLVKELGIKPEQLPWIRASDPVAKSIGAKPGDIIKITRKSPFTGESVTYRYVITG</sequence>
<dbReference type="GO" id="GO:0003677">
    <property type="term" value="F:DNA binding"/>
    <property type="evidence" value="ECO:0007669"/>
    <property type="project" value="InterPro"/>
</dbReference>
<reference evidence="11 12" key="1">
    <citation type="submission" date="2015-12" db="EMBL/GenBank/DDBJ databases">
        <title>A stable core within a dynamic pangenome in Sulfolobus acidocaldarius.</title>
        <authorList>
            <person name="Anderson R."/>
            <person name="Kouris A."/>
            <person name="Seward C."/>
            <person name="Campbell K."/>
            <person name="Whitaker R."/>
        </authorList>
    </citation>
    <scope>NUCLEOTIDE SEQUENCE [LARGE SCALE GENOMIC DNA]</scope>
    <source>
        <strain evidence="9 12">GG12-C01-09</strain>
        <strain evidence="10 11">NG05B_CO5_07</strain>
    </source>
</reference>
<protein>
    <recommendedName>
        <fullName evidence="7">DNA-directed RNA polymerase subunit Rpo5</fullName>
        <ecNumber evidence="7">2.7.7.6</ecNumber>
    </recommendedName>
    <alternativeName>
        <fullName evidence="7">DNA-directed RNA polymerase subunit H</fullName>
    </alternativeName>
</protein>
<dbReference type="PaxDb" id="1435377-SUSAZ_03115"/>
<dbReference type="InterPro" id="IPR000783">
    <property type="entry name" value="RNA_pol_subH/Rpb5_C"/>
</dbReference>
<dbReference type="HAMAP" id="MF_00025">
    <property type="entry name" value="RNApol_Rpo5_RPB5"/>
    <property type="match status" value="1"/>
</dbReference>
<dbReference type="GO" id="GO:0005737">
    <property type="term" value="C:cytoplasm"/>
    <property type="evidence" value="ECO:0007669"/>
    <property type="project" value="UniProtKB-SubCell"/>
</dbReference>
<comment type="subcellular location">
    <subcellularLocation>
        <location evidence="7">Cytoplasm</location>
    </subcellularLocation>
</comment>
<dbReference type="PANTHER" id="PTHR10535:SF0">
    <property type="entry name" value="DNA-DIRECTED RNA POLYMERASES I, II, AND III SUBUNIT RPABC1"/>
    <property type="match status" value="1"/>
</dbReference>